<dbReference type="Pfam" id="PF13347">
    <property type="entry name" value="MFS_2"/>
    <property type="match status" value="1"/>
</dbReference>
<feature type="transmembrane region" description="Helical" evidence="1">
    <location>
        <begin position="91"/>
        <end position="112"/>
    </location>
</feature>
<dbReference type="GO" id="GO:0005886">
    <property type="term" value="C:plasma membrane"/>
    <property type="evidence" value="ECO:0007669"/>
    <property type="project" value="TreeGrafter"/>
</dbReference>
<keyword evidence="1" id="KW-0472">Membrane</keyword>
<dbReference type="GO" id="GO:0008643">
    <property type="term" value="P:carbohydrate transport"/>
    <property type="evidence" value="ECO:0007669"/>
    <property type="project" value="InterPro"/>
</dbReference>
<feature type="transmembrane region" description="Helical" evidence="1">
    <location>
        <begin position="430"/>
        <end position="449"/>
    </location>
</feature>
<evidence type="ECO:0000313" key="2">
    <source>
        <dbReference type="EMBL" id="AGS52144.1"/>
    </source>
</evidence>
<name>A0A806KC53_9BACT</name>
<feature type="transmembrane region" description="Helical" evidence="1">
    <location>
        <begin position="241"/>
        <end position="264"/>
    </location>
</feature>
<proteinExistence type="predicted"/>
<dbReference type="GO" id="GO:0015293">
    <property type="term" value="F:symporter activity"/>
    <property type="evidence" value="ECO:0007669"/>
    <property type="project" value="InterPro"/>
</dbReference>
<dbReference type="PANTHER" id="PTHR11328">
    <property type="entry name" value="MAJOR FACILITATOR SUPERFAMILY DOMAIN-CONTAINING PROTEIN"/>
    <property type="match status" value="1"/>
</dbReference>
<feature type="transmembrane region" description="Helical" evidence="1">
    <location>
        <begin position="118"/>
        <end position="137"/>
    </location>
</feature>
<feature type="transmembrane region" description="Helical" evidence="1">
    <location>
        <begin position="158"/>
        <end position="179"/>
    </location>
</feature>
<feature type="transmembrane region" description="Helical" evidence="1">
    <location>
        <begin position="388"/>
        <end position="410"/>
    </location>
</feature>
<sequence length="465" mass="50779">METKTDGAFETPKLRFGEKFGFLTFSSSNNIIYQFKSIYFLFFLTNVLKINMFWAGVITTAGMLWDALNDPLIGYLAVNRKFKNGETLRPFVLWHCVPWAAAVVLMFTDFGVSEYLTIALSLIFYLMFEVFNTTIMLPYNGLAGLVTNRDADRRSVNVFRNIGGCVGSGIGAVACLPLLSLFGALDSKGNLLEAGASRGFIIVACIMACIMIAGSVSHYATTKERVKQVSDEDEKISLKRVFGMLFGCRSWWYNTVYIICYGVINFLLMSSVTYYATYVLKSTATATAIQASYLVASVLTSFLVSPLDRRLGRRVCMMLAAAIAIVGKVWFILQPYSAGAIYLNAITVGISVTFAFVLFNTNRNNIVEIVEANTGRRIDSMISTTDNLAAKLAVAGATLLSTMLLAAAGYDAELAAQPTAAISIINGMLGWAPAVASIVMLVAAFFLPIEREFADARAKLTQKTG</sequence>
<accession>A0A806KC53</accession>
<feature type="transmembrane region" description="Helical" evidence="1">
    <location>
        <begin position="339"/>
        <end position="359"/>
    </location>
</feature>
<dbReference type="SUPFAM" id="SSF103473">
    <property type="entry name" value="MFS general substrate transporter"/>
    <property type="match status" value="1"/>
</dbReference>
<dbReference type="InterPro" id="IPR039672">
    <property type="entry name" value="MFS_2"/>
</dbReference>
<keyword evidence="1" id="KW-0812">Transmembrane</keyword>
<dbReference type="PANTHER" id="PTHR11328:SF28">
    <property type="entry name" value="MAJOR FACILITATOR SUPERFAMILY DOMAIN-CONTAINING PROTEIN 12"/>
    <property type="match status" value="1"/>
</dbReference>
<feature type="transmembrane region" description="Helical" evidence="1">
    <location>
        <begin position="199"/>
        <end position="220"/>
    </location>
</feature>
<feature type="transmembrane region" description="Helical" evidence="1">
    <location>
        <begin position="315"/>
        <end position="333"/>
    </location>
</feature>
<dbReference type="EMBL" id="JQ844183">
    <property type="protein sequence ID" value="AGS52144.1"/>
    <property type="molecule type" value="Genomic_DNA"/>
</dbReference>
<evidence type="ECO:0000256" key="1">
    <source>
        <dbReference type="SAM" id="Phobius"/>
    </source>
</evidence>
<feature type="transmembrane region" description="Helical" evidence="1">
    <location>
        <begin position="284"/>
        <end position="303"/>
    </location>
</feature>
<reference evidence="2" key="1">
    <citation type="submission" date="2012-03" db="EMBL/GenBank/DDBJ databases">
        <title>Functional metagenomics reveals considerable lignocellulase gene clusters in the gut microbiome of a wood-feeding higher termite.</title>
        <authorList>
            <person name="Liu N."/>
        </authorList>
    </citation>
    <scope>NUCLEOTIDE SEQUENCE</scope>
</reference>
<dbReference type="AlphaFoldDB" id="A0A806KC53"/>
<organism evidence="2">
    <name type="scientific">uncultured bacterium contig00034</name>
    <dbReference type="NCBI Taxonomy" id="1181523"/>
    <lineage>
        <taxon>Bacteria</taxon>
        <taxon>environmental samples</taxon>
    </lineage>
</organism>
<keyword evidence="1" id="KW-1133">Transmembrane helix</keyword>
<dbReference type="Gene3D" id="1.20.1250.20">
    <property type="entry name" value="MFS general substrate transporter like domains"/>
    <property type="match status" value="2"/>
</dbReference>
<dbReference type="InterPro" id="IPR036259">
    <property type="entry name" value="MFS_trans_sf"/>
</dbReference>
<protein>
    <submittedName>
        <fullName evidence="2">Sugar/Na+(H+) simporter</fullName>
    </submittedName>
</protein>